<feature type="domain" description="HTH cro/C1-type" evidence="1">
    <location>
        <begin position="13"/>
        <end position="60"/>
    </location>
</feature>
<dbReference type="Gene3D" id="1.10.260.40">
    <property type="entry name" value="lambda repressor-like DNA-binding domains"/>
    <property type="match status" value="1"/>
</dbReference>
<name>A0A142GEE8_BACTU</name>
<dbReference type="AlphaFoldDB" id="A0A142GEE8"/>
<gene>
    <name evidence="2" type="ORF">CAB88_09355</name>
</gene>
<dbReference type="CDD" id="cd00093">
    <property type="entry name" value="HTH_XRE"/>
    <property type="match status" value="1"/>
</dbReference>
<proteinExistence type="predicted"/>
<evidence type="ECO:0000313" key="2">
    <source>
        <dbReference type="EMBL" id="ARP57283.1"/>
    </source>
</evidence>
<dbReference type="GeneID" id="67468241"/>
<dbReference type="SUPFAM" id="SSF47413">
    <property type="entry name" value="lambda repressor-like DNA-binding domains"/>
    <property type="match status" value="1"/>
</dbReference>
<sequence>MIFTLGQTLREIGVTKNKLAVEAKIRHNTISDLVNGNVSSIRIDTLQAILDTLNKLAADQGIEKVYGIKDVIKHEKDA</sequence>
<dbReference type="EMBL" id="CP021061">
    <property type="protein sequence ID" value="ARP57283.1"/>
    <property type="molecule type" value="Genomic_DNA"/>
</dbReference>
<dbReference type="PROSITE" id="PS50943">
    <property type="entry name" value="HTH_CROC1"/>
    <property type="match status" value="1"/>
</dbReference>
<evidence type="ECO:0000313" key="3">
    <source>
        <dbReference type="Proteomes" id="UP000194143"/>
    </source>
</evidence>
<dbReference type="InterPro" id="IPR010982">
    <property type="entry name" value="Lambda_DNA-bd_dom_sf"/>
</dbReference>
<keyword evidence="3" id="KW-1185">Reference proteome</keyword>
<dbReference type="RefSeq" id="WP_000578036.1">
    <property type="nucleotide sequence ID" value="NZ_CP014282.1"/>
</dbReference>
<accession>A0A142GEE8</accession>
<dbReference type="Proteomes" id="UP000194143">
    <property type="component" value="Chromosome"/>
</dbReference>
<dbReference type="GO" id="GO:0003677">
    <property type="term" value="F:DNA binding"/>
    <property type="evidence" value="ECO:0007669"/>
    <property type="project" value="InterPro"/>
</dbReference>
<protein>
    <submittedName>
        <fullName evidence="2">Transcriptional regulator</fullName>
    </submittedName>
</protein>
<evidence type="ECO:0000259" key="1">
    <source>
        <dbReference type="PROSITE" id="PS50943"/>
    </source>
</evidence>
<reference evidence="2 3" key="1">
    <citation type="submission" date="2017-04" db="EMBL/GenBank/DDBJ databases">
        <title>Complete Genome Sequence of Bacillus thuringiensis type Strain ATCC 10792.</title>
        <authorList>
            <person name="Oh D.-H."/>
            <person name="Park B.-J."/>
            <person name="Shuai W."/>
            <person name="Chelliah R."/>
        </authorList>
    </citation>
    <scope>NUCLEOTIDE SEQUENCE [LARGE SCALE GENOMIC DNA]</scope>
    <source>
        <strain evidence="2 3">ATCC 10792</strain>
    </source>
</reference>
<dbReference type="Pfam" id="PF13443">
    <property type="entry name" value="HTH_26"/>
    <property type="match status" value="1"/>
</dbReference>
<organism evidence="2 3">
    <name type="scientific">Bacillus thuringiensis</name>
    <dbReference type="NCBI Taxonomy" id="1428"/>
    <lineage>
        <taxon>Bacteria</taxon>
        <taxon>Bacillati</taxon>
        <taxon>Bacillota</taxon>
        <taxon>Bacilli</taxon>
        <taxon>Bacillales</taxon>
        <taxon>Bacillaceae</taxon>
        <taxon>Bacillus</taxon>
        <taxon>Bacillus cereus group</taxon>
    </lineage>
</organism>
<dbReference type="InterPro" id="IPR001387">
    <property type="entry name" value="Cro/C1-type_HTH"/>
</dbReference>